<sequence>MTHHIRQYHLHLDLNGTEADGLALQSQLAGLCSDSLLPVLERVFDRYAPPGVHLVLDRLEIEAGTLSLEHLEHDGPAAVAQAIEKVLREQAAQLRAMPGLVTENVGLKTGPQNVEEAFFHFLSTGRLPWAFRLPEGRRLEQAVLGAWAAMAGSGAIPGRVRELLRRALGAANVRQRLVWQFSAAFRERLLATFWPESQRVMVAIRTVLGGAGQAATPALSQALTRFETVLWEVVLGHLVGHDTRNAAEIVAEAWLRLPAPIRQPAALQAVLERHWPGSTKGPATSNLEGEKHPTTTDAKLKNRLLEQLEPAAENEIEGEEGYYLDNAGLVLLHPFLPRFFEGLGLTENDQLLHPERALCLLHFLATGQPSAPEHALTLPKLLCAIPLARPVATDLTLTTAQTDEAEALLRAVVHHWSALRSTSPDALRGTFLARAGKLSRHPDNSGDWLLQVEPMSYDILLDQLPWGISMIQLPWMPQMLRVEWG</sequence>
<keyword evidence="3" id="KW-1185">Reference proteome</keyword>
<dbReference type="EMBL" id="JAGETZ010000012">
    <property type="protein sequence ID" value="MBO2011555.1"/>
    <property type="molecule type" value="Genomic_DNA"/>
</dbReference>
<reference evidence="2 3" key="1">
    <citation type="submission" date="2021-03" db="EMBL/GenBank/DDBJ databases">
        <authorList>
            <person name="Kim M.K."/>
        </authorList>
    </citation>
    <scope>NUCLEOTIDE SEQUENCE [LARGE SCALE GENOMIC DNA]</scope>
    <source>
        <strain evidence="2 3">BT442</strain>
    </source>
</reference>
<feature type="region of interest" description="Disordered" evidence="1">
    <location>
        <begin position="278"/>
        <end position="297"/>
    </location>
</feature>
<accession>A0ABS3QJW3</accession>
<dbReference type="Pfam" id="PF19268">
    <property type="entry name" value="CIS_TMP"/>
    <property type="match status" value="1"/>
</dbReference>
<evidence type="ECO:0000256" key="1">
    <source>
        <dbReference type="SAM" id="MobiDB-lite"/>
    </source>
</evidence>
<organism evidence="2 3">
    <name type="scientific">Hymenobacter negativus</name>
    <dbReference type="NCBI Taxonomy" id="2795026"/>
    <lineage>
        <taxon>Bacteria</taxon>
        <taxon>Pseudomonadati</taxon>
        <taxon>Bacteroidota</taxon>
        <taxon>Cytophagia</taxon>
        <taxon>Cytophagales</taxon>
        <taxon>Hymenobacteraceae</taxon>
        <taxon>Hymenobacter</taxon>
    </lineage>
</organism>
<comment type="caution">
    <text evidence="2">The sequence shown here is derived from an EMBL/GenBank/DDBJ whole genome shotgun (WGS) entry which is preliminary data.</text>
</comment>
<evidence type="ECO:0000313" key="3">
    <source>
        <dbReference type="Proteomes" id="UP000664369"/>
    </source>
</evidence>
<feature type="compositionally biased region" description="Basic and acidic residues" evidence="1">
    <location>
        <begin position="288"/>
        <end position="297"/>
    </location>
</feature>
<gene>
    <name evidence="2" type="ORF">J4E00_20990</name>
</gene>
<name>A0ABS3QJW3_9BACT</name>
<protein>
    <submittedName>
        <fullName evidence="2">Uncharacterized protein</fullName>
    </submittedName>
</protein>
<dbReference type="RefSeq" id="WP_208177249.1">
    <property type="nucleotide sequence ID" value="NZ_JAGETZ010000012.1"/>
</dbReference>
<dbReference type="Proteomes" id="UP000664369">
    <property type="component" value="Unassembled WGS sequence"/>
</dbReference>
<proteinExistence type="predicted"/>
<dbReference type="InterPro" id="IPR045538">
    <property type="entry name" value="CIS_TMP"/>
</dbReference>
<evidence type="ECO:0000313" key="2">
    <source>
        <dbReference type="EMBL" id="MBO2011555.1"/>
    </source>
</evidence>